<dbReference type="FunFam" id="3.40.50.300:FF:000006">
    <property type="entry name" value="DNA-binding transcriptional regulator NtrC"/>
    <property type="match status" value="1"/>
</dbReference>
<dbReference type="Gene3D" id="2.60.200.20">
    <property type="match status" value="1"/>
</dbReference>
<dbReference type="InterPro" id="IPR000253">
    <property type="entry name" value="FHA_dom"/>
</dbReference>
<dbReference type="PRINTS" id="PR01590">
    <property type="entry name" value="HTHFIS"/>
</dbReference>
<dbReference type="InterPro" id="IPR027417">
    <property type="entry name" value="P-loop_NTPase"/>
</dbReference>
<dbReference type="RefSeq" id="WP_043401548.1">
    <property type="nucleotide sequence ID" value="NZ_JPMI01000197.1"/>
</dbReference>
<feature type="domain" description="Sigma-54 factor interaction" evidence="5">
    <location>
        <begin position="138"/>
        <end position="350"/>
    </location>
</feature>
<keyword evidence="1" id="KW-0547">Nucleotide-binding</keyword>
<dbReference type="GO" id="GO:0006355">
    <property type="term" value="P:regulation of DNA-templated transcription"/>
    <property type="evidence" value="ECO:0007669"/>
    <property type="project" value="InterPro"/>
</dbReference>
<dbReference type="InterPro" id="IPR025943">
    <property type="entry name" value="Sigma_54_int_dom_ATP-bd_2"/>
</dbReference>
<dbReference type="SMART" id="SM00382">
    <property type="entry name" value="AAA"/>
    <property type="match status" value="1"/>
</dbReference>
<evidence type="ECO:0000256" key="3">
    <source>
        <dbReference type="SAM" id="MobiDB-lite"/>
    </source>
</evidence>
<dbReference type="PROSITE" id="PS50006">
    <property type="entry name" value="FHA_DOMAIN"/>
    <property type="match status" value="1"/>
</dbReference>
<dbReference type="Gene3D" id="1.10.8.60">
    <property type="match status" value="1"/>
</dbReference>
<dbReference type="InterPro" id="IPR003593">
    <property type="entry name" value="AAA+_ATPase"/>
</dbReference>
<dbReference type="SUPFAM" id="SSF46689">
    <property type="entry name" value="Homeodomain-like"/>
    <property type="match status" value="1"/>
</dbReference>
<evidence type="ECO:0000256" key="2">
    <source>
        <dbReference type="ARBA" id="ARBA00022840"/>
    </source>
</evidence>
<reference evidence="6 7" key="1">
    <citation type="submission" date="2014-07" db="EMBL/GenBank/DDBJ databases">
        <title>Draft Genome Sequence of Gephyronic Acid Producer, Cystobacter violaceus Strain Cb vi76.</title>
        <authorList>
            <person name="Stevens D.C."/>
            <person name="Young J."/>
            <person name="Carmichael R."/>
            <person name="Tan J."/>
            <person name="Taylor R.E."/>
        </authorList>
    </citation>
    <scope>NUCLEOTIDE SEQUENCE [LARGE SCALE GENOMIC DNA]</scope>
    <source>
        <strain evidence="6 7">Cb vi76</strain>
    </source>
</reference>
<feature type="region of interest" description="Disordered" evidence="3">
    <location>
        <begin position="382"/>
        <end position="433"/>
    </location>
</feature>
<dbReference type="InterPro" id="IPR009057">
    <property type="entry name" value="Homeodomain-like_sf"/>
</dbReference>
<dbReference type="GO" id="GO:0005524">
    <property type="term" value="F:ATP binding"/>
    <property type="evidence" value="ECO:0007669"/>
    <property type="project" value="UniProtKB-KW"/>
</dbReference>
<dbReference type="CDD" id="cd00060">
    <property type="entry name" value="FHA"/>
    <property type="match status" value="1"/>
</dbReference>
<dbReference type="InterPro" id="IPR008984">
    <property type="entry name" value="SMAD_FHA_dom_sf"/>
</dbReference>
<feature type="domain" description="FHA" evidence="4">
    <location>
        <begin position="48"/>
        <end position="97"/>
    </location>
</feature>
<dbReference type="SUPFAM" id="SSF52540">
    <property type="entry name" value="P-loop containing nucleoside triphosphate hydrolases"/>
    <property type="match status" value="1"/>
</dbReference>
<evidence type="ECO:0000259" key="4">
    <source>
        <dbReference type="PROSITE" id="PS50006"/>
    </source>
</evidence>
<dbReference type="EMBL" id="JPMI01000197">
    <property type="protein sequence ID" value="KFA90650.1"/>
    <property type="molecule type" value="Genomic_DNA"/>
</dbReference>
<evidence type="ECO:0000256" key="1">
    <source>
        <dbReference type="ARBA" id="ARBA00022741"/>
    </source>
</evidence>
<sequence>MEQDGSTLKPSGILNGKNAAVERVPGLMRLFAAGTAMAVALPLKNGELELGRGSPALGEAQDPRMSRRHARIHFDGRRFWVTDLGSQNGTFVDGEPVPANTPREVQRVIRMGDSLFVPGADVHPLEQRGVVTREGFIRGPALQGLLDEVSRAARLGFPLHIHGESGTGKEGVARAFHENGPRGTGPFVAVNCAAIPQSIAERLLFGAKRGAYSGADADAPGYLQTADGGTIFLDEVVELDLAVQAKLLRALETKEVLSLGAAKPKQVDIHICSASNRDLRALVAAGRLREDLYFRIGRPEVTLPPLRQRPEEIALLLHREVRQVAPQLTLHLSFVEACLMRPWPGNIRELLVEARSAIQAALMQESPRVEARHLSPSAGTAFGAAASVPAPPSPPPEHREPPKEAPSRAKPLDTDERTRIEEALRQSGGNVAATARALGMHRTQLRRLLERHALSAPADNEQE</sequence>
<organism evidence="6 7">
    <name type="scientific">Archangium violaceum Cb vi76</name>
    <dbReference type="NCBI Taxonomy" id="1406225"/>
    <lineage>
        <taxon>Bacteria</taxon>
        <taxon>Pseudomonadati</taxon>
        <taxon>Myxococcota</taxon>
        <taxon>Myxococcia</taxon>
        <taxon>Myxococcales</taxon>
        <taxon>Cystobacterineae</taxon>
        <taxon>Archangiaceae</taxon>
        <taxon>Archangium</taxon>
    </lineage>
</organism>
<accession>A0A084SQB5</accession>
<dbReference type="PROSITE" id="PS50045">
    <property type="entry name" value="SIGMA54_INTERACT_4"/>
    <property type="match status" value="1"/>
</dbReference>
<dbReference type="InterPro" id="IPR002197">
    <property type="entry name" value="HTH_Fis"/>
</dbReference>
<dbReference type="Pfam" id="PF00158">
    <property type="entry name" value="Sigma54_activat"/>
    <property type="match status" value="1"/>
</dbReference>
<dbReference type="Pfam" id="PF02954">
    <property type="entry name" value="HTH_8"/>
    <property type="match status" value="1"/>
</dbReference>
<dbReference type="CDD" id="cd00009">
    <property type="entry name" value="AAA"/>
    <property type="match status" value="1"/>
</dbReference>
<dbReference type="Proteomes" id="UP000028547">
    <property type="component" value="Unassembled WGS sequence"/>
</dbReference>
<evidence type="ECO:0000313" key="6">
    <source>
        <dbReference type="EMBL" id="KFA90650.1"/>
    </source>
</evidence>
<dbReference type="Gene3D" id="1.10.10.60">
    <property type="entry name" value="Homeodomain-like"/>
    <property type="match status" value="1"/>
</dbReference>
<proteinExistence type="predicted"/>
<dbReference type="GO" id="GO:0043565">
    <property type="term" value="F:sequence-specific DNA binding"/>
    <property type="evidence" value="ECO:0007669"/>
    <property type="project" value="InterPro"/>
</dbReference>
<gene>
    <name evidence="6" type="ORF">Q664_27065</name>
</gene>
<dbReference type="AlphaFoldDB" id="A0A084SQB5"/>
<dbReference type="Gene3D" id="3.40.50.300">
    <property type="entry name" value="P-loop containing nucleotide triphosphate hydrolases"/>
    <property type="match status" value="1"/>
</dbReference>
<evidence type="ECO:0000313" key="7">
    <source>
        <dbReference type="Proteomes" id="UP000028547"/>
    </source>
</evidence>
<dbReference type="PANTHER" id="PTHR32071">
    <property type="entry name" value="TRANSCRIPTIONAL REGULATORY PROTEIN"/>
    <property type="match status" value="1"/>
</dbReference>
<keyword evidence="2" id="KW-0067">ATP-binding</keyword>
<dbReference type="SUPFAM" id="SSF49879">
    <property type="entry name" value="SMAD/FHA domain"/>
    <property type="match status" value="1"/>
</dbReference>
<dbReference type="SMART" id="SM00240">
    <property type="entry name" value="FHA"/>
    <property type="match status" value="1"/>
</dbReference>
<protein>
    <submittedName>
        <fullName evidence="6">Fis family transcriptional regulator</fullName>
    </submittedName>
</protein>
<dbReference type="Pfam" id="PF00498">
    <property type="entry name" value="FHA"/>
    <property type="match status" value="1"/>
</dbReference>
<dbReference type="PROSITE" id="PS00676">
    <property type="entry name" value="SIGMA54_INTERACT_2"/>
    <property type="match status" value="1"/>
</dbReference>
<dbReference type="PANTHER" id="PTHR32071:SF57">
    <property type="entry name" value="C4-DICARBOXYLATE TRANSPORT TRANSCRIPTIONAL REGULATORY PROTEIN DCTD"/>
    <property type="match status" value="1"/>
</dbReference>
<feature type="compositionally biased region" description="Basic and acidic residues" evidence="3">
    <location>
        <begin position="396"/>
        <end position="424"/>
    </location>
</feature>
<evidence type="ECO:0000259" key="5">
    <source>
        <dbReference type="PROSITE" id="PS50045"/>
    </source>
</evidence>
<dbReference type="InterPro" id="IPR002078">
    <property type="entry name" value="Sigma_54_int"/>
</dbReference>
<comment type="caution">
    <text evidence="6">The sequence shown here is derived from an EMBL/GenBank/DDBJ whole genome shotgun (WGS) entry which is preliminary data.</text>
</comment>
<name>A0A084SQB5_9BACT</name>